<dbReference type="PANTHER" id="PTHR43179">
    <property type="entry name" value="RHAMNOSYLTRANSFERASE WBBL"/>
    <property type="match status" value="1"/>
</dbReference>
<comment type="caution">
    <text evidence="2">The sequence shown here is derived from an EMBL/GenBank/DDBJ whole genome shotgun (WGS) entry which is preliminary data.</text>
</comment>
<accession>A0A6N7ISV8</accession>
<dbReference type="CDD" id="cd04186">
    <property type="entry name" value="GT_2_like_c"/>
    <property type="match status" value="1"/>
</dbReference>
<dbReference type="EMBL" id="WHYR01000026">
    <property type="protein sequence ID" value="MQL52643.1"/>
    <property type="molecule type" value="Genomic_DNA"/>
</dbReference>
<dbReference type="GO" id="GO:0016740">
    <property type="term" value="F:transferase activity"/>
    <property type="evidence" value="ECO:0007669"/>
    <property type="project" value="UniProtKB-KW"/>
</dbReference>
<feature type="domain" description="Glycosyltransferase 2-like" evidence="1">
    <location>
        <begin position="12"/>
        <end position="176"/>
    </location>
</feature>
<evidence type="ECO:0000313" key="3">
    <source>
        <dbReference type="Proteomes" id="UP000441717"/>
    </source>
</evidence>
<evidence type="ECO:0000259" key="1">
    <source>
        <dbReference type="Pfam" id="PF00535"/>
    </source>
</evidence>
<evidence type="ECO:0000313" key="2">
    <source>
        <dbReference type="EMBL" id="MQL52643.1"/>
    </source>
</evidence>
<dbReference type="Gene3D" id="3.90.550.10">
    <property type="entry name" value="Spore Coat Polysaccharide Biosynthesis Protein SpsA, Chain A"/>
    <property type="match status" value="1"/>
</dbReference>
<sequence>MVPGAELKMFVSIIIPVRNQLPLTRACLESVFRHTAETVEIIVVDNGSTDGTRPYLQNFPAVRMVAAGDVPCFAAACNRGLAAARGEYLLLLNNDALVTRGWLRGLIKHLESNPAAGMVGPLSNCGGLVQTIPVAPYSVDQVEEFARRLQVQNAGRCRRVNALSGFCLLIKRQVLNTIGGLDPRFVPGYFEDDDFCLRAVLAGFQLLVAEDVFVYHHGQRTFAGEGLDCRAVLRQNWERFRRKWGLPADFPPGKRLTSPLILKQPFDPRRHVVPLR</sequence>
<reference evidence="2 3" key="1">
    <citation type="submission" date="2019-10" db="EMBL/GenBank/DDBJ databases">
        <title>Comparative genomics of sulfur disproportionating microorganisms.</title>
        <authorList>
            <person name="Ward L.M."/>
            <person name="Bertran E."/>
            <person name="Johnston D."/>
        </authorList>
    </citation>
    <scope>NUCLEOTIDE SEQUENCE [LARGE SCALE GENOMIC DNA]</scope>
    <source>
        <strain evidence="2 3">DSM 14055</strain>
    </source>
</reference>
<dbReference type="InterPro" id="IPR001173">
    <property type="entry name" value="Glyco_trans_2-like"/>
</dbReference>
<organism evidence="2 3">
    <name type="scientific">Desulfofundulus thermobenzoicus</name>
    <dbReference type="NCBI Taxonomy" id="29376"/>
    <lineage>
        <taxon>Bacteria</taxon>
        <taxon>Bacillati</taxon>
        <taxon>Bacillota</taxon>
        <taxon>Clostridia</taxon>
        <taxon>Eubacteriales</taxon>
        <taxon>Peptococcaceae</taxon>
        <taxon>Desulfofundulus</taxon>
    </lineage>
</organism>
<keyword evidence="2" id="KW-0808">Transferase</keyword>
<protein>
    <submittedName>
        <fullName evidence="2">Glycosyltransferase</fullName>
    </submittedName>
</protein>
<dbReference type="PANTHER" id="PTHR43179:SF7">
    <property type="entry name" value="RHAMNOSYLTRANSFERASE WBBL"/>
    <property type="match status" value="1"/>
</dbReference>
<dbReference type="InterPro" id="IPR029044">
    <property type="entry name" value="Nucleotide-diphossugar_trans"/>
</dbReference>
<dbReference type="OrthoDB" id="9771846at2"/>
<dbReference type="Proteomes" id="UP000441717">
    <property type="component" value="Unassembled WGS sequence"/>
</dbReference>
<name>A0A6N7ISV8_9FIRM</name>
<dbReference type="SUPFAM" id="SSF53448">
    <property type="entry name" value="Nucleotide-diphospho-sugar transferases"/>
    <property type="match status" value="1"/>
</dbReference>
<dbReference type="AlphaFoldDB" id="A0A6N7ISV8"/>
<proteinExistence type="predicted"/>
<keyword evidence="3" id="KW-1185">Reference proteome</keyword>
<gene>
    <name evidence="2" type="ORF">GFC01_10290</name>
</gene>
<dbReference type="Pfam" id="PF00535">
    <property type="entry name" value="Glycos_transf_2"/>
    <property type="match status" value="1"/>
</dbReference>